<proteinExistence type="predicted"/>
<dbReference type="Proteomes" id="UP000317155">
    <property type="component" value="Unassembled WGS sequence"/>
</dbReference>
<reference evidence="1 2" key="1">
    <citation type="submission" date="2019-07" db="EMBL/GenBank/DDBJ databases">
        <title>Insights of Desulfuromonas acetexigens electromicrobiology.</title>
        <authorList>
            <person name="Katuri K."/>
            <person name="Sapireddy V."/>
            <person name="Shaw D.R."/>
            <person name="Saikaly P."/>
        </authorList>
    </citation>
    <scope>NUCLEOTIDE SEQUENCE [LARGE SCALE GENOMIC DNA]</scope>
    <source>
        <strain evidence="1 2">2873</strain>
    </source>
</reference>
<evidence type="ECO:0008006" key="3">
    <source>
        <dbReference type="Google" id="ProtNLM"/>
    </source>
</evidence>
<dbReference type="PROSITE" id="PS51257">
    <property type="entry name" value="PROKAR_LIPOPROTEIN"/>
    <property type="match status" value="1"/>
</dbReference>
<dbReference type="EMBL" id="VJVV01000002">
    <property type="protein sequence ID" value="TRO83229.1"/>
    <property type="molecule type" value="Genomic_DNA"/>
</dbReference>
<protein>
    <recommendedName>
        <fullName evidence="3">Lipoprotein</fullName>
    </recommendedName>
</protein>
<dbReference type="RefSeq" id="WP_140396615.1">
    <property type="nucleotide sequence ID" value="NZ_FOJJ01000012.1"/>
</dbReference>
<gene>
    <name evidence="1" type="ORF">FL622_03880</name>
</gene>
<accession>A0A550JJ49</accession>
<evidence type="ECO:0000313" key="2">
    <source>
        <dbReference type="Proteomes" id="UP000317155"/>
    </source>
</evidence>
<name>A0A550JJ49_9BACT</name>
<keyword evidence="2" id="KW-1185">Reference proteome</keyword>
<dbReference type="AlphaFoldDB" id="A0A550JJ49"/>
<comment type="caution">
    <text evidence="1">The sequence shown here is derived from an EMBL/GenBank/DDBJ whole genome shotgun (WGS) entry which is preliminary data.</text>
</comment>
<sequence>MPRWLLIGMVAALLIGCGGKSFTVPKAEYREKVQTLGVLPLMVDESSTISHPEREALIGLLHQYNSSTRDLLIDILKEGKQYFDVRAIPGNPQDIFNRLVIGQNPRGRGDEQHIGYVFNAAEITPLVEKNVVDAILVVIFNGVDRDEKRWDRTKLTFLRANYNVILASAMVLTADGQVLWEYHGKPGESFLPLQYPDFDEAHYNKTEEVKIRHISLAGLERTLAERSNSLFSRASGPLPYQNLFDQLASELNPGMINPLRNQPQ</sequence>
<dbReference type="OrthoDB" id="5387044at2"/>
<organism evidence="1 2">
    <name type="scientific">Trichloromonas acetexigens</name>
    <dbReference type="NCBI Taxonomy" id="38815"/>
    <lineage>
        <taxon>Bacteria</taxon>
        <taxon>Pseudomonadati</taxon>
        <taxon>Thermodesulfobacteriota</taxon>
        <taxon>Desulfuromonadia</taxon>
        <taxon>Desulfuromonadales</taxon>
        <taxon>Trichloromonadaceae</taxon>
        <taxon>Trichloromonas</taxon>
    </lineage>
</organism>
<evidence type="ECO:0000313" key="1">
    <source>
        <dbReference type="EMBL" id="TRO83229.1"/>
    </source>
</evidence>